<dbReference type="InterPro" id="IPR020556">
    <property type="entry name" value="Amidase_CS"/>
</dbReference>
<protein>
    <recommendedName>
        <fullName evidence="2">Amidase domain-containing protein</fullName>
    </recommendedName>
</protein>
<dbReference type="InterPro" id="IPR036928">
    <property type="entry name" value="AS_sf"/>
</dbReference>
<reference evidence="3" key="1">
    <citation type="submission" date="2014-12" db="EMBL/GenBank/DDBJ databases">
        <title>Insight into the proteome of Arion vulgaris.</title>
        <authorList>
            <person name="Aradska J."/>
            <person name="Bulat T."/>
            <person name="Smidak R."/>
            <person name="Sarate P."/>
            <person name="Gangsoo J."/>
            <person name="Sialana F."/>
            <person name="Bilban M."/>
            <person name="Lubec G."/>
        </authorList>
    </citation>
    <scope>NUCLEOTIDE SEQUENCE</scope>
    <source>
        <tissue evidence="3">Skin</tissue>
    </source>
</reference>
<dbReference type="Gene3D" id="3.90.1300.10">
    <property type="entry name" value="Amidase signature (AS) domain"/>
    <property type="match status" value="1"/>
</dbReference>
<evidence type="ECO:0000256" key="1">
    <source>
        <dbReference type="ARBA" id="ARBA00009199"/>
    </source>
</evidence>
<dbReference type="PANTHER" id="PTHR11895">
    <property type="entry name" value="TRANSAMIDASE"/>
    <property type="match status" value="1"/>
</dbReference>
<dbReference type="GO" id="GO:0003824">
    <property type="term" value="F:catalytic activity"/>
    <property type="evidence" value="ECO:0007669"/>
    <property type="project" value="InterPro"/>
</dbReference>
<dbReference type="AlphaFoldDB" id="A0A0B7B463"/>
<comment type="similarity">
    <text evidence="1">Belongs to the amidase family.</text>
</comment>
<name>A0A0B7B463_9EUPU</name>
<evidence type="ECO:0000313" key="3">
    <source>
        <dbReference type="EMBL" id="CEK87056.1"/>
    </source>
</evidence>
<feature type="domain" description="Amidase" evidence="2">
    <location>
        <begin position="84"/>
        <end position="501"/>
    </location>
</feature>
<evidence type="ECO:0000259" key="2">
    <source>
        <dbReference type="Pfam" id="PF01425"/>
    </source>
</evidence>
<gene>
    <name evidence="3" type="primary">ORF157079</name>
</gene>
<accession>A0A0B7B463</accession>
<dbReference type="EMBL" id="HACG01040191">
    <property type="protein sequence ID" value="CEK87056.1"/>
    <property type="molecule type" value="Transcribed_RNA"/>
</dbReference>
<proteinExistence type="inferred from homology"/>
<sequence length="515" mass="55259">MSSQRYNPPVQQPATLKELQAISDDLNYHCSPEQIQVVTEGTNDLIATLKILDTMSDFAPEVKYPRTPGYRPQPKDRFGNAWAWRSDITGAPSGKLYGKTLAIKDNAAVAGVPMSNGSRLLEGYIPEYDATVVTRILDAGGRILGKSSCDDFCLSAMGFSSVDGFIHNPSNPEYRIGGSSGGSAVLVAGGQVDMAIAGDQGGSIRIPAAWTGTVGLKATYGLVPYTGVVSIEPTVDHVGPIAKTVTDCALLLEVIAGSDGLDGRQMTSPEVPEYSKLLEVEVNGKVLGVLKEGVDACVQETQSAVNEFLTTVGLAGLSTKNVSVPLHQHALDLLMCYLTQGCNTMLQLGTSGQFLHGFYPTSLEKAIRQGLLGSAGLLAPGIKHFTMMGEFLQRRYGNHYYCKARNIVLELSNQYEEALKQCDVIVMPTLTHTASKFIQHRDTETESLRAYLKESTDQIGNTVAANLTGHPALSLPLGKLGDGSTDSLMIVGRKYDDLTVLQVARALEKIITARN</sequence>
<dbReference type="InterPro" id="IPR023631">
    <property type="entry name" value="Amidase_dom"/>
</dbReference>
<dbReference type="SUPFAM" id="SSF75304">
    <property type="entry name" value="Amidase signature (AS) enzymes"/>
    <property type="match status" value="1"/>
</dbReference>
<dbReference type="PANTHER" id="PTHR11895:SF170">
    <property type="entry name" value="AMIDASE"/>
    <property type="match status" value="1"/>
</dbReference>
<organism evidence="3">
    <name type="scientific">Arion vulgaris</name>
    <dbReference type="NCBI Taxonomy" id="1028688"/>
    <lineage>
        <taxon>Eukaryota</taxon>
        <taxon>Metazoa</taxon>
        <taxon>Spiralia</taxon>
        <taxon>Lophotrochozoa</taxon>
        <taxon>Mollusca</taxon>
        <taxon>Gastropoda</taxon>
        <taxon>Heterobranchia</taxon>
        <taxon>Euthyneura</taxon>
        <taxon>Panpulmonata</taxon>
        <taxon>Eupulmonata</taxon>
        <taxon>Stylommatophora</taxon>
        <taxon>Helicina</taxon>
        <taxon>Arionoidea</taxon>
        <taxon>Arionidae</taxon>
        <taxon>Arion</taxon>
    </lineage>
</organism>
<dbReference type="Pfam" id="PF01425">
    <property type="entry name" value="Amidase"/>
    <property type="match status" value="1"/>
</dbReference>
<dbReference type="InterPro" id="IPR000120">
    <property type="entry name" value="Amidase"/>
</dbReference>
<dbReference type="PROSITE" id="PS00571">
    <property type="entry name" value="AMIDASES"/>
    <property type="match status" value="1"/>
</dbReference>